<proteinExistence type="predicted"/>
<evidence type="ECO:0000313" key="1">
    <source>
        <dbReference type="EMBL" id="MDP5138251.1"/>
    </source>
</evidence>
<dbReference type="RefSeq" id="WP_305977400.1">
    <property type="nucleotide sequence ID" value="NZ_JAPJDZ010000119.1"/>
</dbReference>
<organism evidence="1 2">
    <name type="scientific">Rheinheimera baltica</name>
    <dbReference type="NCBI Taxonomy" id="67576"/>
    <lineage>
        <taxon>Bacteria</taxon>
        <taxon>Pseudomonadati</taxon>
        <taxon>Pseudomonadota</taxon>
        <taxon>Gammaproteobacteria</taxon>
        <taxon>Chromatiales</taxon>
        <taxon>Chromatiaceae</taxon>
        <taxon>Rheinheimera</taxon>
    </lineage>
</organism>
<protein>
    <submittedName>
        <fullName evidence="1">Uncharacterized protein</fullName>
    </submittedName>
</protein>
<name>A0ABT9I4C4_9GAMM</name>
<comment type="caution">
    <text evidence="1">The sequence shown here is derived from an EMBL/GenBank/DDBJ whole genome shotgun (WGS) entry which is preliminary data.</text>
</comment>
<keyword evidence="2" id="KW-1185">Reference proteome</keyword>
<accession>A0ABT9I4C4</accession>
<dbReference type="EMBL" id="JAPJDZ010000119">
    <property type="protein sequence ID" value="MDP5138251.1"/>
    <property type="molecule type" value="Genomic_DNA"/>
</dbReference>
<dbReference type="Proteomes" id="UP001231109">
    <property type="component" value="Unassembled WGS sequence"/>
</dbReference>
<sequence length="260" mass="30193">MVFSELYRKKLQNLSFQIWVKYVNSAFSEVSGEDGLSDIVYLFLLIDCDTDTAIFEKIRKGLGLLSEHQKKYIFDELAAYVSELDIEAFLNCVVSQDFVWAVGLFRNFLYSEKVSVIDKFILYGELVSELDNAECFYIFTNNIIDIAASVFSNDLSVKGEVRFAVRILKMIIRDVGKYKDESQEVLDALYVQNEVWKMYYEEEISHRKKVLTESFNLKVNNAIKIGDYEKVIKLIGPYESEISGLLKKKLMFCRKRLANK</sequence>
<reference evidence="1 2" key="1">
    <citation type="submission" date="2022-11" db="EMBL/GenBank/DDBJ databases">
        <title>Viruses from the air-sea interface of a natural surface slick.</title>
        <authorList>
            <person name="Rahlff J."/>
            <person name="Holmfeldt K."/>
        </authorList>
    </citation>
    <scope>NUCLEOTIDE SEQUENCE [LARGE SCALE GENOMIC DNA]</scope>
    <source>
        <strain evidence="1 2">SMS4</strain>
    </source>
</reference>
<evidence type="ECO:0000313" key="2">
    <source>
        <dbReference type="Proteomes" id="UP001231109"/>
    </source>
</evidence>
<gene>
    <name evidence="1" type="ORF">ORJ04_20080</name>
</gene>